<feature type="transmembrane region" description="Helical" evidence="7">
    <location>
        <begin position="226"/>
        <end position="248"/>
    </location>
</feature>
<evidence type="ECO:0000256" key="2">
    <source>
        <dbReference type="ARBA" id="ARBA00022448"/>
    </source>
</evidence>
<dbReference type="GO" id="GO:0005886">
    <property type="term" value="C:plasma membrane"/>
    <property type="evidence" value="ECO:0007669"/>
    <property type="project" value="UniProtKB-SubCell"/>
</dbReference>
<keyword evidence="3" id="KW-1003">Cell membrane</keyword>
<dbReference type="PATRIC" id="fig|1280951.3.peg.1228"/>
<evidence type="ECO:0000256" key="3">
    <source>
        <dbReference type="ARBA" id="ARBA00022475"/>
    </source>
</evidence>
<feature type="transmembrane region" description="Helical" evidence="7">
    <location>
        <begin position="288"/>
        <end position="306"/>
    </location>
</feature>
<keyword evidence="10" id="KW-1185">Reference proteome</keyword>
<proteinExistence type="predicted"/>
<feature type="transmembrane region" description="Helical" evidence="7">
    <location>
        <begin position="79"/>
        <end position="101"/>
    </location>
</feature>
<feature type="transmembrane region" description="Helical" evidence="7">
    <location>
        <begin position="51"/>
        <end position="72"/>
    </location>
</feature>
<dbReference type="SUPFAM" id="SSF103473">
    <property type="entry name" value="MFS general substrate transporter"/>
    <property type="match status" value="1"/>
</dbReference>
<feature type="transmembrane region" description="Helical" evidence="7">
    <location>
        <begin position="312"/>
        <end position="335"/>
    </location>
</feature>
<dbReference type="Gene3D" id="1.20.1250.20">
    <property type="entry name" value="MFS general substrate transporter like domains"/>
    <property type="match status" value="1"/>
</dbReference>
<feature type="transmembrane region" description="Helical" evidence="7">
    <location>
        <begin position="254"/>
        <end position="276"/>
    </location>
</feature>
<keyword evidence="6 7" id="KW-0472">Membrane</keyword>
<dbReference type="OrthoDB" id="9809918at2"/>
<feature type="domain" description="Major facilitator superfamily (MFS) profile" evidence="8">
    <location>
        <begin position="14"/>
        <end position="401"/>
    </location>
</feature>
<dbReference type="PROSITE" id="PS50850">
    <property type="entry name" value="MFS"/>
    <property type="match status" value="1"/>
</dbReference>
<dbReference type="Pfam" id="PF05977">
    <property type="entry name" value="MFS_3"/>
    <property type="match status" value="1"/>
</dbReference>
<feature type="transmembrane region" description="Helical" evidence="7">
    <location>
        <begin position="139"/>
        <end position="158"/>
    </location>
</feature>
<feature type="transmembrane region" description="Helical" evidence="7">
    <location>
        <begin position="107"/>
        <end position="127"/>
    </location>
</feature>
<dbReference type="InterPro" id="IPR020846">
    <property type="entry name" value="MFS_dom"/>
</dbReference>
<gene>
    <name evidence="9" type="ORF">HHI_06084</name>
</gene>
<dbReference type="Proteomes" id="UP000025061">
    <property type="component" value="Unassembled WGS sequence"/>
</dbReference>
<evidence type="ECO:0000313" key="9">
    <source>
        <dbReference type="EMBL" id="KCZ95216.1"/>
    </source>
</evidence>
<comment type="subcellular location">
    <subcellularLocation>
        <location evidence="1">Cell membrane</location>
        <topology evidence="1">Multi-pass membrane protein</topology>
    </subcellularLocation>
</comment>
<evidence type="ECO:0000256" key="4">
    <source>
        <dbReference type="ARBA" id="ARBA00022692"/>
    </source>
</evidence>
<evidence type="ECO:0000313" key="10">
    <source>
        <dbReference type="Proteomes" id="UP000025061"/>
    </source>
</evidence>
<dbReference type="InterPro" id="IPR010290">
    <property type="entry name" value="TM_effector"/>
</dbReference>
<reference evidence="9 10" key="1">
    <citation type="submission" date="2013-04" db="EMBL/GenBank/DDBJ databases">
        <title>Hyphomonas hirschiana VP5 Genome Sequencing.</title>
        <authorList>
            <person name="Lai Q."/>
            <person name="Shao Z."/>
        </authorList>
    </citation>
    <scope>NUCLEOTIDE SEQUENCE [LARGE SCALE GENOMIC DNA]</scope>
    <source>
        <strain evidence="9 10">VP5</strain>
    </source>
</reference>
<feature type="transmembrane region" description="Helical" evidence="7">
    <location>
        <begin position="347"/>
        <end position="367"/>
    </location>
</feature>
<dbReference type="RefSeq" id="WP_011647425.1">
    <property type="nucleotide sequence ID" value="NZ_ARYI01000004.1"/>
</dbReference>
<dbReference type="CDD" id="cd06173">
    <property type="entry name" value="MFS_MefA_like"/>
    <property type="match status" value="1"/>
</dbReference>
<dbReference type="PANTHER" id="PTHR23513">
    <property type="entry name" value="INTEGRAL MEMBRANE EFFLUX PROTEIN-RELATED"/>
    <property type="match status" value="1"/>
</dbReference>
<dbReference type="PANTHER" id="PTHR23513:SF11">
    <property type="entry name" value="STAPHYLOFERRIN A TRANSPORTER"/>
    <property type="match status" value="1"/>
</dbReference>
<evidence type="ECO:0000256" key="7">
    <source>
        <dbReference type="SAM" id="Phobius"/>
    </source>
</evidence>
<keyword evidence="2" id="KW-0813">Transport</keyword>
<feature type="transmembrane region" description="Helical" evidence="7">
    <location>
        <begin position="164"/>
        <end position="190"/>
    </location>
</feature>
<keyword evidence="4 7" id="KW-0812">Transmembrane</keyword>
<keyword evidence="5 7" id="KW-1133">Transmembrane helix</keyword>
<organism evidence="9 10">
    <name type="scientific">Hyphomonas hirschiana VP5</name>
    <dbReference type="NCBI Taxonomy" id="1280951"/>
    <lineage>
        <taxon>Bacteria</taxon>
        <taxon>Pseudomonadati</taxon>
        <taxon>Pseudomonadota</taxon>
        <taxon>Alphaproteobacteria</taxon>
        <taxon>Hyphomonadales</taxon>
        <taxon>Hyphomonadaceae</taxon>
        <taxon>Hyphomonas</taxon>
    </lineage>
</organism>
<sequence length="546" mass="58892">MTDAPAPSPFSIPLFKRIWVANIASQFGGLIQSVGAAWLMVQLGGSETQIALVQASVTLPIMILSLLSGAIADNYPRRTVMLLSQVYMFIVSAVLCVFAFMNGLSPWLLLTFTFLLGCGTALNAPSWQATVGDIVPRQTIAAAVSMNSLGFNIARTAGPALGGAIVAAAGAAAAFAVNVLSYLGIIYVLLAWKPEKPLKPALKEDLRTAIGAGVRYVSMSPPIRQVMARAALFGIAASAVLSLLPLVAQELVGGGAVTFGILSGAFGIGAVIGALSNARLRRRFTAESILRMTISMIIAGVVIVAFSRVLPLTVVGLVICGSGWLLSMATMNVTVQMAAPRWVVGRALSLYQMAVFGAMAVGSWITGQLAENYGVMQALLTMAAVQSVSLFAGLFLRLPQVEEMNLDLTGRWRQPDMEVPVEPRSGPVHVSVKYRILEADIPRFMAAMNERRRIHLRDGARAWSLVRDLGDAEIWLEQYSFARWLDYVLHNERRTHADDVSINIIRSLHQGSWPPEVHRMLERQVTSVSYDPELASPTSSDPTRPH</sequence>
<feature type="transmembrane region" description="Helical" evidence="7">
    <location>
        <begin position="373"/>
        <end position="396"/>
    </location>
</feature>
<evidence type="ECO:0000256" key="5">
    <source>
        <dbReference type="ARBA" id="ARBA00022989"/>
    </source>
</evidence>
<comment type="caution">
    <text evidence="9">The sequence shown here is derived from an EMBL/GenBank/DDBJ whole genome shotgun (WGS) entry which is preliminary data.</text>
</comment>
<protein>
    <submittedName>
        <fullName evidence="9">Major facilitator transporter</fullName>
    </submittedName>
</protein>
<accession>A0A059FXJ0</accession>
<dbReference type="EMBL" id="ARYI01000004">
    <property type="protein sequence ID" value="KCZ95216.1"/>
    <property type="molecule type" value="Genomic_DNA"/>
</dbReference>
<evidence type="ECO:0000259" key="8">
    <source>
        <dbReference type="PROSITE" id="PS50850"/>
    </source>
</evidence>
<dbReference type="AlphaFoldDB" id="A0A059FXJ0"/>
<name>A0A059FXJ0_9PROT</name>
<dbReference type="GO" id="GO:0022857">
    <property type="term" value="F:transmembrane transporter activity"/>
    <property type="evidence" value="ECO:0007669"/>
    <property type="project" value="InterPro"/>
</dbReference>
<evidence type="ECO:0000256" key="1">
    <source>
        <dbReference type="ARBA" id="ARBA00004651"/>
    </source>
</evidence>
<dbReference type="InterPro" id="IPR036259">
    <property type="entry name" value="MFS_trans_sf"/>
</dbReference>
<evidence type="ECO:0000256" key="6">
    <source>
        <dbReference type="ARBA" id="ARBA00023136"/>
    </source>
</evidence>